<evidence type="ECO:0000313" key="4">
    <source>
        <dbReference type="EMBL" id="MBB5203647.1"/>
    </source>
</evidence>
<evidence type="ECO:0000256" key="2">
    <source>
        <dbReference type="ARBA" id="ARBA00034247"/>
    </source>
</evidence>
<proteinExistence type="predicted"/>
<dbReference type="InterPro" id="IPR000160">
    <property type="entry name" value="GGDEF_dom"/>
</dbReference>
<accession>A0A840RY64</accession>
<comment type="catalytic activity">
    <reaction evidence="2">
        <text>2 GTP = 3',3'-c-di-GMP + 2 diphosphate</text>
        <dbReference type="Rhea" id="RHEA:24898"/>
        <dbReference type="ChEBI" id="CHEBI:33019"/>
        <dbReference type="ChEBI" id="CHEBI:37565"/>
        <dbReference type="ChEBI" id="CHEBI:58805"/>
        <dbReference type="EC" id="2.7.7.65"/>
    </reaction>
</comment>
<sequence>MTDRPPAAPWSTLLSDAAEQVEAGNAARAQELLRPVFEQGSAAERAEARLLLANLQLRLQGSFEAALDNAQRAALDYAQLGDTRGECRALHAQAIAATRLGFYEMALDGALMAVRLADGLPPCPEAVLAYHALGIAMYLGRCFPEATAAYQQGLQLAAQCQPPLPPYELQVDLANTESVRYVVERAQGGRRAGLDPLSRQMQICDALYSQTGLIPGLTPGSAANTRFIHLISSALLAYWKAEPQQAAAAVQALEQALAHGDRPWLRTALAWLRAEGALAAGQLARAELEAREAQRHARHHRHEALFDISSQVLTHVLERLGRPGDALAVLRQLAERQHRHRAGSLHSRIDIIDRRMALRRRAPDPQQQLKDTQFYQRLAMEDPLTGLANRRRFEQQLAEWLDSPLPEHLPNQLHLAMVDVDRFKAINDQHSHAIGDAVLRRLAGLLEEGIREGDLAARWAGDEFVLLLRGLDDERAEQVCARIQARVAQTAWDDLAAGLRLSISLGVSAARPEDSVVTLLARADAKMYRDKRGS</sequence>
<gene>
    <name evidence="4" type="ORF">HNQ51_000940</name>
</gene>
<name>A0A840RY64_9BURK</name>
<dbReference type="RefSeq" id="WP_138857312.1">
    <property type="nucleotide sequence ID" value="NZ_CP040709.1"/>
</dbReference>
<dbReference type="Proteomes" id="UP000554837">
    <property type="component" value="Unassembled WGS sequence"/>
</dbReference>
<evidence type="ECO:0000313" key="5">
    <source>
        <dbReference type="Proteomes" id="UP000554837"/>
    </source>
</evidence>
<dbReference type="PANTHER" id="PTHR45138">
    <property type="entry name" value="REGULATORY COMPONENTS OF SENSORY TRANSDUCTION SYSTEM"/>
    <property type="match status" value="1"/>
</dbReference>
<dbReference type="NCBIfam" id="TIGR00254">
    <property type="entry name" value="GGDEF"/>
    <property type="match status" value="1"/>
</dbReference>
<dbReference type="OrthoDB" id="8901019at2"/>
<dbReference type="InterPro" id="IPR050469">
    <property type="entry name" value="Diguanylate_Cyclase"/>
</dbReference>
<dbReference type="GO" id="GO:1902201">
    <property type="term" value="P:negative regulation of bacterial-type flagellum-dependent cell motility"/>
    <property type="evidence" value="ECO:0007669"/>
    <property type="project" value="TreeGrafter"/>
</dbReference>
<evidence type="ECO:0000256" key="1">
    <source>
        <dbReference type="ARBA" id="ARBA00012528"/>
    </source>
</evidence>
<comment type="caution">
    <text evidence="4">The sequence shown here is derived from an EMBL/GenBank/DDBJ whole genome shotgun (WGS) entry which is preliminary data.</text>
</comment>
<dbReference type="InterPro" id="IPR029787">
    <property type="entry name" value="Nucleotide_cyclase"/>
</dbReference>
<evidence type="ECO:0000259" key="3">
    <source>
        <dbReference type="PROSITE" id="PS50887"/>
    </source>
</evidence>
<feature type="domain" description="GGDEF" evidence="3">
    <location>
        <begin position="411"/>
        <end position="534"/>
    </location>
</feature>
<dbReference type="Gene3D" id="1.25.40.10">
    <property type="entry name" value="Tetratricopeptide repeat domain"/>
    <property type="match status" value="1"/>
</dbReference>
<dbReference type="GO" id="GO:0005886">
    <property type="term" value="C:plasma membrane"/>
    <property type="evidence" value="ECO:0007669"/>
    <property type="project" value="TreeGrafter"/>
</dbReference>
<reference evidence="4 5" key="1">
    <citation type="submission" date="2020-08" db="EMBL/GenBank/DDBJ databases">
        <title>Genomic Encyclopedia of Type Strains, Phase IV (KMG-IV): sequencing the most valuable type-strain genomes for metagenomic binning, comparative biology and taxonomic classification.</title>
        <authorList>
            <person name="Goeker M."/>
        </authorList>
    </citation>
    <scope>NUCLEOTIDE SEQUENCE [LARGE SCALE GENOMIC DNA]</scope>
    <source>
        <strain evidence="4 5">DSM 23958</strain>
    </source>
</reference>
<dbReference type="PANTHER" id="PTHR45138:SF9">
    <property type="entry name" value="DIGUANYLATE CYCLASE DGCM-RELATED"/>
    <property type="match status" value="1"/>
</dbReference>
<dbReference type="PROSITE" id="PS50887">
    <property type="entry name" value="GGDEF"/>
    <property type="match status" value="1"/>
</dbReference>
<protein>
    <recommendedName>
        <fullName evidence="1">diguanylate cyclase</fullName>
        <ecNumber evidence="1">2.7.7.65</ecNumber>
    </recommendedName>
</protein>
<keyword evidence="5" id="KW-1185">Reference proteome</keyword>
<dbReference type="Gene3D" id="3.30.70.270">
    <property type="match status" value="1"/>
</dbReference>
<dbReference type="GO" id="GO:0043709">
    <property type="term" value="P:cell adhesion involved in single-species biofilm formation"/>
    <property type="evidence" value="ECO:0007669"/>
    <property type="project" value="TreeGrafter"/>
</dbReference>
<dbReference type="AlphaFoldDB" id="A0A840RY64"/>
<dbReference type="EMBL" id="JACHHO010000001">
    <property type="protein sequence ID" value="MBB5203647.1"/>
    <property type="molecule type" value="Genomic_DNA"/>
</dbReference>
<dbReference type="EC" id="2.7.7.65" evidence="1"/>
<dbReference type="InterPro" id="IPR043128">
    <property type="entry name" value="Rev_trsase/Diguanyl_cyclase"/>
</dbReference>
<dbReference type="InterPro" id="IPR011990">
    <property type="entry name" value="TPR-like_helical_dom_sf"/>
</dbReference>
<dbReference type="SMART" id="SM00267">
    <property type="entry name" value="GGDEF"/>
    <property type="match status" value="1"/>
</dbReference>
<dbReference type="SUPFAM" id="SSF55073">
    <property type="entry name" value="Nucleotide cyclase"/>
    <property type="match status" value="1"/>
</dbReference>
<dbReference type="SUPFAM" id="SSF48452">
    <property type="entry name" value="TPR-like"/>
    <property type="match status" value="1"/>
</dbReference>
<organism evidence="4 5">
    <name type="scientific">Inhella inkyongensis</name>
    <dbReference type="NCBI Taxonomy" id="392593"/>
    <lineage>
        <taxon>Bacteria</taxon>
        <taxon>Pseudomonadati</taxon>
        <taxon>Pseudomonadota</taxon>
        <taxon>Betaproteobacteria</taxon>
        <taxon>Burkholderiales</taxon>
        <taxon>Sphaerotilaceae</taxon>
        <taxon>Inhella</taxon>
    </lineage>
</organism>
<dbReference type="CDD" id="cd01949">
    <property type="entry name" value="GGDEF"/>
    <property type="match status" value="1"/>
</dbReference>
<dbReference type="GO" id="GO:0052621">
    <property type="term" value="F:diguanylate cyclase activity"/>
    <property type="evidence" value="ECO:0007669"/>
    <property type="project" value="UniProtKB-EC"/>
</dbReference>
<dbReference type="Pfam" id="PF00990">
    <property type="entry name" value="GGDEF"/>
    <property type="match status" value="1"/>
</dbReference>